<dbReference type="PANTHER" id="PTHR42024:SF1">
    <property type="entry name" value="AMINO ACID PERMEASE_ SLC12A DOMAIN-CONTAINING PROTEIN"/>
    <property type="match status" value="1"/>
</dbReference>
<gene>
    <name evidence="3" type="ORF">CTA1_9201</name>
</gene>
<feature type="transmembrane region" description="Helical" evidence="2">
    <location>
        <begin position="280"/>
        <end position="301"/>
    </location>
</feature>
<reference evidence="3 4" key="1">
    <citation type="journal article" date="2019" name="PLoS ONE">
        <title>Comparative genome analysis indicates high evolutionary potential of pathogenicity genes in Colletotrichum tanaceti.</title>
        <authorList>
            <person name="Lelwala R.V."/>
            <person name="Korhonen P.K."/>
            <person name="Young N.D."/>
            <person name="Scott J.B."/>
            <person name="Ades P.A."/>
            <person name="Gasser R.B."/>
            <person name="Taylor P.W.J."/>
        </authorList>
    </citation>
    <scope>NUCLEOTIDE SEQUENCE [LARGE SCALE GENOMIC DNA]</scope>
    <source>
        <strain evidence="3">BRIP57314</strain>
    </source>
</reference>
<dbReference type="AlphaFoldDB" id="A0A4V6DGI9"/>
<organism evidence="3 4">
    <name type="scientific">Colletotrichum tanaceti</name>
    <dbReference type="NCBI Taxonomy" id="1306861"/>
    <lineage>
        <taxon>Eukaryota</taxon>
        <taxon>Fungi</taxon>
        <taxon>Dikarya</taxon>
        <taxon>Ascomycota</taxon>
        <taxon>Pezizomycotina</taxon>
        <taxon>Sordariomycetes</taxon>
        <taxon>Hypocreomycetidae</taxon>
        <taxon>Glomerellales</taxon>
        <taxon>Glomerellaceae</taxon>
        <taxon>Colletotrichum</taxon>
        <taxon>Colletotrichum destructivum species complex</taxon>
    </lineage>
</organism>
<dbReference type="PANTHER" id="PTHR42024">
    <property type="entry name" value="AMINO ACID PERMEASE_ SLC12A DOMAIN-CONTAINING PROTEIN"/>
    <property type="match status" value="1"/>
</dbReference>
<evidence type="ECO:0000313" key="3">
    <source>
        <dbReference type="EMBL" id="TKW52676.1"/>
    </source>
</evidence>
<keyword evidence="2" id="KW-0812">Transmembrane</keyword>
<feature type="transmembrane region" description="Helical" evidence="2">
    <location>
        <begin position="307"/>
        <end position="328"/>
    </location>
</feature>
<feature type="transmembrane region" description="Helical" evidence="2">
    <location>
        <begin position="194"/>
        <end position="217"/>
    </location>
</feature>
<feature type="compositionally biased region" description="Basic and acidic residues" evidence="1">
    <location>
        <begin position="162"/>
        <end position="171"/>
    </location>
</feature>
<keyword evidence="2" id="KW-0472">Membrane</keyword>
<dbReference type="EMBL" id="PJEX01000227">
    <property type="protein sequence ID" value="TKW52676.1"/>
    <property type="molecule type" value="Genomic_DNA"/>
</dbReference>
<comment type="caution">
    <text evidence="3">The sequence shown here is derived from an EMBL/GenBank/DDBJ whole genome shotgun (WGS) entry which is preliminary data.</text>
</comment>
<dbReference type="Proteomes" id="UP000310108">
    <property type="component" value="Unassembled WGS sequence"/>
</dbReference>
<sequence>MDEKHTARAGPREPRDGCHDTHKYDHTAFGRHSLQITQSPKPADSAPVVTGPQPRQPIHSSDALGAREDHALDEKSRSVPESLDTNRRRPTSAPHHNPTAPHSPAKRITRPSHDFDRRYDGPFGRPSLAMTRRSSRSPTRSTVHPGTADKAPPEDATAVPADVDRHRDTPDRPAFQPTPPPLNYTLRTRKMAIFLFWALILFDSIVVPIALYFGLWYGVGPGTNTPTETRQKLTPNTVFSIVTAAVGGASIVEYFVRFWRLWRKGSTCRVIGAHRWYLDWFHWNFSFAWIIIMIELIVGTVPEHPPIRLLSMPVTTMLYVFGTELLLVDVSRAFRVPAPCRISSIPKGAQLRPGIYSLVEDVCAVDGSGGTDFRVALDRRYEASHVFRAMLRRLGVFWAVGAEACAVLCTVLIFTLHDDVAYAVGWPLPFVWAGVWTLATFWYASRELKREAAAWAEEAAEKGAVHSEALV</sequence>
<evidence type="ECO:0000256" key="2">
    <source>
        <dbReference type="SAM" id="Phobius"/>
    </source>
</evidence>
<feature type="transmembrane region" description="Helical" evidence="2">
    <location>
        <begin position="420"/>
        <end position="444"/>
    </location>
</feature>
<keyword evidence="2" id="KW-1133">Transmembrane helix</keyword>
<feature type="compositionally biased region" description="Basic and acidic residues" evidence="1">
    <location>
        <begin position="1"/>
        <end position="28"/>
    </location>
</feature>
<feature type="compositionally biased region" description="Basic and acidic residues" evidence="1">
    <location>
        <begin position="65"/>
        <end position="78"/>
    </location>
</feature>
<feature type="transmembrane region" description="Helical" evidence="2">
    <location>
        <begin position="237"/>
        <end position="259"/>
    </location>
</feature>
<feature type="region of interest" description="Disordered" evidence="1">
    <location>
        <begin position="1"/>
        <end position="181"/>
    </location>
</feature>
<keyword evidence="4" id="KW-1185">Reference proteome</keyword>
<name>A0A4V6DGI9_9PEZI</name>
<dbReference type="STRING" id="1306861.A0A4V6DGI9"/>
<feature type="compositionally biased region" description="Basic and acidic residues" evidence="1">
    <location>
        <begin position="111"/>
        <end position="120"/>
    </location>
</feature>
<evidence type="ECO:0000313" key="4">
    <source>
        <dbReference type="Proteomes" id="UP000310108"/>
    </source>
</evidence>
<dbReference type="OrthoDB" id="4838853at2759"/>
<feature type="transmembrane region" description="Helical" evidence="2">
    <location>
        <begin position="394"/>
        <end position="414"/>
    </location>
</feature>
<evidence type="ECO:0000256" key="1">
    <source>
        <dbReference type="SAM" id="MobiDB-lite"/>
    </source>
</evidence>
<proteinExistence type="predicted"/>
<protein>
    <submittedName>
        <fullName evidence="3">Uncharacterized protein</fullName>
    </submittedName>
</protein>
<accession>A0A4V6DGI9</accession>